<dbReference type="Gene3D" id="3.40.50.150">
    <property type="entry name" value="Vaccinia Virus protein VP39"/>
    <property type="match status" value="1"/>
</dbReference>
<keyword evidence="6" id="KW-0808">Transferase</keyword>
<keyword evidence="4" id="KW-0963">Cytoplasm</keyword>
<evidence type="ECO:0000256" key="10">
    <source>
        <dbReference type="SAM" id="MobiDB-lite"/>
    </source>
</evidence>
<evidence type="ECO:0000256" key="6">
    <source>
        <dbReference type="ARBA" id="ARBA00022679"/>
    </source>
</evidence>
<dbReference type="GO" id="GO:0005737">
    <property type="term" value="C:cytoplasm"/>
    <property type="evidence" value="ECO:0007669"/>
    <property type="project" value="UniProtKB-SubCell"/>
</dbReference>
<evidence type="ECO:0000256" key="7">
    <source>
        <dbReference type="ARBA" id="ARBA00022691"/>
    </source>
</evidence>
<keyword evidence="7" id="KW-0949">S-adenosyl-L-methionine</keyword>
<proteinExistence type="inferred from homology"/>
<evidence type="ECO:0000256" key="5">
    <source>
        <dbReference type="ARBA" id="ARBA00022603"/>
    </source>
</evidence>
<dbReference type="AlphaFoldDB" id="A0A9W8AQZ6"/>
<keyword evidence="5" id="KW-0489">Methyltransferase</keyword>
<evidence type="ECO:0000256" key="9">
    <source>
        <dbReference type="ARBA" id="ARBA00038126"/>
    </source>
</evidence>
<dbReference type="InterPro" id="IPR019410">
    <property type="entry name" value="Methyltransf_16"/>
</dbReference>
<dbReference type="GO" id="GO:0032259">
    <property type="term" value="P:methylation"/>
    <property type="evidence" value="ECO:0007669"/>
    <property type="project" value="UniProtKB-KW"/>
</dbReference>
<dbReference type="Pfam" id="PF10294">
    <property type="entry name" value="Methyltransf_16"/>
    <property type="match status" value="1"/>
</dbReference>
<dbReference type="Proteomes" id="UP001150925">
    <property type="component" value="Unassembled WGS sequence"/>
</dbReference>
<dbReference type="SUPFAM" id="SSF53335">
    <property type="entry name" value="S-adenosyl-L-methionine-dependent methyltransferases"/>
    <property type="match status" value="1"/>
</dbReference>
<keyword evidence="12" id="KW-1185">Reference proteome</keyword>
<keyword evidence="8" id="KW-0539">Nucleus</keyword>
<evidence type="ECO:0000256" key="8">
    <source>
        <dbReference type="ARBA" id="ARBA00023242"/>
    </source>
</evidence>
<dbReference type="OrthoDB" id="1723750at2759"/>
<reference evidence="11" key="1">
    <citation type="submission" date="2022-07" db="EMBL/GenBank/DDBJ databases">
        <title>Phylogenomic reconstructions and comparative analyses of Kickxellomycotina fungi.</title>
        <authorList>
            <person name="Reynolds N.K."/>
            <person name="Stajich J.E."/>
            <person name="Barry K."/>
            <person name="Grigoriev I.V."/>
            <person name="Crous P."/>
            <person name="Smith M.E."/>
        </authorList>
    </citation>
    <scope>NUCLEOTIDE SEQUENCE</scope>
    <source>
        <strain evidence="11">RSA 1196</strain>
    </source>
</reference>
<evidence type="ECO:0000256" key="3">
    <source>
        <dbReference type="ARBA" id="ARBA00012533"/>
    </source>
</evidence>
<dbReference type="EC" id="2.1.1.85" evidence="3"/>
<comment type="similarity">
    <text evidence="9">Belongs to the methyltransferase superfamily. METTL18 family.</text>
</comment>
<organism evidence="11 12">
    <name type="scientific">Dispira parvispora</name>
    <dbReference type="NCBI Taxonomy" id="1520584"/>
    <lineage>
        <taxon>Eukaryota</taxon>
        <taxon>Fungi</taxon>
        <taxon>Fungi incertae sedis</taxon>
        <taxon>Zoopagomycota</taxon>
        <taxon>Kickxellomycotina</taxon>
        <taxon>Dimargaritomycetes</taxon>
        <taxon>Dimargaritales</taxon>
        <taxon>Dimargaritaceae</taxon>
        <taxon>Dispira</taxon>
    </lineage>
</organism>
<feature type="region of interest" description="Disordered" evidence="10">
    <location>
        <begin position="8"/>
        <end position="32"/>
    </location>
</feature>
<evidence type="ECO:0000256" key="1">
    <source>
        <dbReference type="ARBA" id="ARBA00004123"/>
    </source>
</evidence>
<protein>
    <recommendedName>
        <fullName evidence="3">protein-histidine N-methyltransferase</fullName>
        <ecNumber evidence="3">2.1.1.85</ecNumber>
    </recommendedName>
</protein>
<dbReference type="PANTHER" id="PTHR14614:SF39">
    <property type="entry name" value="HISTIDINE PROTEIN METHYLTRANSFERASE 1 HOMOLOG"/>
    <property type="match status" value="1"/>
</dbReference>
<evidence type="ECO:0000313" key="12">
    <source>
        <dbReference type="Proteomes" id="UP001150925"/>
    </source>
</evidence>
<accession>A0A9W8AQZ6</accession>
<sequence length="389" mass="42970">MAFKFNFALDTPEPTATTSPGVDPAGEQPQGSIPERAACEVSLNWSDPAPAVILADPVPFTLNTETNPTHNGNGNVGKSGLDDTRGVLYRRQLSDAKFQLAQQDTMTEDSNGQTQSNVMGESPPTGGRQFNYDQFVHYVEVTDLVQGEYEGGMKTWECAADLVYYLARTFPHWQAMPDLRVLELGCGSALPGVFCLTALPQARVDMQDYNEEVLRLVTIPNILINTAWRPSDTWLAEVEHSSSIGVEIPVGISNSTSDDSIDEVGVSDRKDQLARLQQRCRVFAGDWSHMAPLLRSSQQPGPHESQYDLILTSETIYSQRSQRKLYQLIRSVLKPTGIALIAAKSVYFGCDGSLHTFAQLVEAQGEMTLRNVATVGNQVRREILELRFK</sequence>
<comment type="caution">
    <text evidence="11">The sequence shown here is derived from an EMBL/GenBank/DDBJ whole genome shotgun (WGS) entry which is preliminary data.</text>
</comment>
<comment type="subcellular location">
    <subcellularLocation>
        <location evidence="2">Cytoplasm</location>
    </subcellularLocation>
    <subcellularLocation>
        <location evidence="1">Nucleus</location>
    </subcellularLocation>
</comment>
<evidence type="ECO:0000256" key="4">
    <source>
        <dbReference type="ARBA" id="ARBA00022490"/>
    </source>
</evidence>
<dbReference type="EMBL" id="JANBPY010001990">
    <property type="protein sequence ID" value="KAJ1957196.1"/>
    <property type="molecule type" value="Genomic_DNA"/>
</dbReference>
<gene>
    <name evidence="11" type="ORF">IWQ62_005144</name>
</gene>
<dbReference type="GO" id="GO:0005634">
    <property type="term" value="C:nucleus"/>
    <property type="evidence" value="ECO:0007669"/>
    <property type="project" value="UniProtKB-SubCell"/>
</dbReference>
<feature type="region of interest" description="Disordered" evidence="10">
    <location>
        <begin position="103"/>
        <end position="123"/>
    </location>
</feature>
<dbReference type="GO" id="GO:0018064">
    <property type="term" value="F:protein-L-histidine N-tele-methyltransferase activity"/>
    <property type="evidence" value="ECO:0007669"/>
    <property type="project" value="UniProtKB-EC"/>
</dbReference>
<name>A0A9W8AQZ6_9FUNG</name>
<dbReference type="InterPro" id="IPR029063">
    <property type="entry name" value="SAM-dependent_MTases_sf"/>
</dbReference>
<evidence type="ECO:0000313" key="11">
    <source>
        <dbReference type="EMBL" id="KAJ1957196.1"/>
    </source>
</evidence>
<dbReference type="PANTHER" id="PTHR14614">
    <property type="entry name" value="HEPATOCELLULAR CARCINOMA-ASSOCIATED ANTIGEN"/>
    <property type="match status" value="1"/>
</dbReference>
<feature type="compositionally biased region" description="Polar residues" evidence="10">
    <location>
        <begin position="103"/>
        <end position="119"/>
    </location>
</feature>
<evidence type="ECO:0000256" key="2">
    <source>
        <dbReference type="ARBA" id="ARBA00004496"/>
    </source>
</evidence>